<evidence type="ECO:0000256" key="5">
    <source>
        <dbReference type="SAM" id="SignalP"/>
    </source>
</evidence>
<keyword evidence="8" id="KW-1185">Reference proteome</keyword>
<dbReference type="PROSITE" id="PS01039">
    <property type="entry name" value="SBP_BACTERIAL_3"/>
    <property type="match status" value="1"/>
</dbReference>
<keyword evidence="2" id="KW-0813">Transport</keyword>
<dbReference type="EMBL" id="FQZF01000034">
    <property type="protein sequence ID" value="SHK16728.1"/>
    <property type="molecule type" value="Genomic_DNA"/>
</dbReference>
<dbReference type="CDD" id="cd13692">
    <property type="entry name" value="PBP2_BztA"/>
    <property type="match status" value="1"/>
</dbReference>
<dbReference type="STRING" id="198092.SAMN02745194_04339"/>
<dbReference type="Gene3D" id="3.40.190.10">
    <property type="entry name" value="Periplasmic binding protein-like II"/>
    <property type="match status" value="2"/>
</dbReference>
<comment type="similarity">
    <text evidence="1 4">Belongs to the bacterial solute-binding protein 3 family.</text>
</comment>
<evidence type="ECO:0000256" key="3">
    <source>
        <dbReference type="ARBA" id="ARBA00022729"/>
    </source>
</evidence>
<gene>
    <name evidence="7" type="ORF">SAMN02745194_04339</name>
</gene>
<feature type="domain" description="Solute-binding protein family 3/N-terminal" evidence="6">
    <location>
        <begin position="37"/>
        <end position="266"/>
    </location>
</feature>
<dbReference type="OrthoDB" id="9777941at2"/>
<evidence type="ECO:0000256" key="2">
    <source>
        <dbReference type="ARBA" id="ARBA00022448"/>
    </source>
</evidence>
<evidence type="ECO:0000259" key="6">
    <source>
        <dbReference type="SMART" id="SM00062"/>
    </source>
</evidence>
<evidence type="ECO:0000313" key="8">
    <source>
        <dbReference type="Proteomes" id="UP000184387"/>
    </source>
</evidence>
<dbReference type="InterPro" id="IPR001638">
    <property type="entry name" value="Solute-binding_3/MltF_N"/>
</dbReference>
<dbReference type="PANTHER" id="PTHR30085:SF7">
    <property type="entry name" value="AMINO-ACID ABC TRANSPORTER-BINDING PROTEIN YHDW-RELATED"/>
    <property type="match status" value="1"/>
</dbReference>
<feature type="signal peptide" evidence="5">
    <location>
        <begin position="1"/>
        <end position="25"/>
    </location>
</feature>
<keyword evidence="3 5" id="KW-0732">Signal</keyword>
<dbReference type="InterPro" id="IPR051455">
    <property type="entry name" value="Bact_solute-bind_prot3"/>
</dbReference>
<proteinExistence type="inferred from homology"/>
<evidence type="ECO:0000256" key="1">
    <source>
        <dbReference type="ARBA" id="ARBA00010333"/>
    </source>
</evidence>
<dbReference type="Proteomes" id="UP000184387">
    <property type="component" value="Unassembled WGS sequence"/>
</dbReference>
<dbReference type="SUPFAM" id="SSF53850">
    <property type="entry name" value="Periplasmic binding protein-like II"/>
    <property type="match status" value="1"/>
</dbReference>
<feature type="chain" id="PRO_5012974653" evidence="5">
    <location>
        <begin position="26"/>
        <end position="342"/>
    </location>
</feature>
<dbReference type="PANTHER" id="PTHR30085">
    <property type="entry name" value="AMINO ACID ABC TRANSPORTER PERMEASE"/>
    <property type="match status" value="1"/>
</dbReference>
<accession>A0A1M6Q9A7</accession>
<evidence type="ECO:0000313" key="7">
    <source>
        <dbReference type="EMBL" id="SHK16728.1"/>
    </source>
</evidence>
<dbReference type="GO" id="GO:0006865">
    <property type="term" value="P:amino acid transport"/>
    <property type="evidence" value="ECO:0007669"/>
    <property type="project" value="TreeGrafter"/>
</dbReference>
<protein>
    <submittedName>
        <fullName evidence="7">General L-amino acid transport system substrate-binding protein</fullName>
    </submittedName>
</protein>
<dbReference type="RefSeq" id="WP_073138722.1">
    <property type="nucleotide sequence ID" value="NZ_FQZF01000034.1"/>
</dbReference>
<dbReference type="InterPro" id="IPR018313">
    <property type="entry name" value="SBP_3_CS"/>
</dbReference>
<dbReference type="Pfam" id="PF00497">
    <property type="entry name" value="SBP_bac_3"/>
    <property type="match status" value="1"/>
</dbReference>
<reference evidence="7 8" key="1">
    <citation type="submission" date="2016-11" db="EMBL/GenBank/DDBJ databases">
        <authorList>
            <person name="Jaros S."/>
            <person name="Januszkiewicz K."/>
            <person name="Wedrychowicz H."/>
        </authorList>
    </citation>
    <scope>NUCLEOTIDE SEQUENCE [LARGE SCALE GENOMIC DNA]</scope>
    <source>
        <strain evidence="7 8">DSM 14916</strain>
    </source>
</reference>
<sequence length="342" mass="37174">MLRRAILATAAAAAALFGAGQPAKAGATLDAIRARGQLVCGIHTGIAGFATPDARGVWQGFDVDFCRGLAVALFNDPNKVRFSPLSSSTRFTALGSGEVDVLFRTSTETMLRDVTLGLRAITPNFYDGHGFMVRANANIAKASDMAGATICLIQGTTNEMVTADYFRSQNLQFSPVLFERTDQAAAALQAGRCDSFGTDASQLAAIRSAMPNPSDWTILTERFSKEPYGPYVRRGDDEWYDVVRWYVNAVIQAEESGVTSQNVDEVKRTTTNPDTRRLLGVTPELGQSLKLDPNWVVNIVKAIGNYGEIYERHMGPRTPVGLARGPNELWTRGGLLYALPMR</sequence>
<dbReference type="AlphaFoldDB" id="A0A1M6Q9A7"/>
<dbReference type="SMART" id="SM00062">
    <property type="entry name" value="PBPb"/>
    <property type="match status" value="1"/>
</dbReference>
<name>A0A1M6Q9A7_9PROT</name>
<organism evidence="7 8">
    <name type="scientific">Muricoccus roseus</name>
    <dbReference type="NCBI Taxonomy" id="198092"/>
    <lineage>
        <taxon>Bacteria</taxon>
        <taxon>Pseudomonadati</taxon>
        <taxon>Pseudomonadota</taxon>
        <taxon>Alphaproteobacteria</taxon>
        <taxon>Acetobacterales</taxon>
        <taxon>Roseomonadaceae</taxon>
        <taxon>Muricoccus</taxon>
    </lineage>
</organism>
<evidence type="ECO:0000256" key="4">
    <source>
        <dbReference type="RuleBase" id="RU003744"/>
    </source>
</evidence>